<keyword evidence="3" id="KW-1185">Reference proteome</keyword>
<dbReference type="EMBL" id="JABWDY010026118">
    <property type="protein sequence ID" value="KAF5188962.1"/>
    <property type="molecule type" value="Genomic_DNA"/>
</dbReference>
<sequence length="226" mass="26050">MDSELDMARAKIHELKAQLEFERKTRKKLETFNKKLCKQLSEERKRKQAVEDVCQKLAREIASEKGEMDRIKKDIVEERKMLRVAEVLREERVQMKLSEAKILFEEKLSQLSKPAATNMEHHTVRIVTSNEPSTTMTDQNSNTITSNNHHLVFVGSALNKRRASPPEAENPHIKRGIKGFVEFPRVVRAISSRGRQLGSKVECQKAQLRLLLRHKSPFPSENLVMG</sequence>
<evidence type="ECO:0000256" key="1">
    <source>
        <dbReference type="SAM" id="Coils"/>
    </source>
</evidence>
<dbReference type="PANTHER" id="PTHR31071:SF39">
    <property type="entry name" value="PROTEIN BRANCHLESS TRICHOME"/>
    <property type="match status" value="1"/>
</dbReference>
<protein>
    <submittedName>
        <fullName evidence="2">Branchless trichome</fullName>
    </submittedName>
</protein>
<reference evidence="2 3" key="1">
    <citation type="submission" date="2020-06" db="EMBL/GenBank/DDBJ databases">
        <title>Transcriptomic and genomic resources for Thalictrum thalictroides and T. hernandezii: Facilitating candidate gene discovery in an emerging model plant lineage.</title>
        <authorList>
            <person name="Arias T."/>
            <person name="Riano-Pachon D.M."/>
            <person name="Di Stilio V.S."/>
        </authorList>
    </citation>
    <scope>NUCLEOTIDE SEQUENCE [LARGE SCALE GENOMIC DNA]</scope>
    <source>
        <strain evidence="3">cv. WT478/WT964</strain>
        <tissue evidence="2">Leaves</tissue>
    </source>
</reference>
<dbReference type="InterPro" id="IPR043424">
    <property type="entry name" value="BLT-like"/>
</dbReference>
<organism evidence="2 3">
    <name type="scientific">Thalictrum thalictroides</name>
    <name type="common">Rue-anemone</name>
    <name type="synonym">Anemone thalictroides</name>
    <dbReference type="NCBI Taxonomy" id="46969"/>
    <lineage>
        <taxon>Eukaryota</taxon>
        <taxon>Viridiplantae</taxon>
        <taxon>Streptophyta</taxon>
        <taxon>Embryophyta</taxon>
        <taxon>Tracheophyta</taxon>
        <taxon>Spermatophyta</taxon>
        <taxon>Magnoliopsida</taxon>
        <taxon>Ranunculales</taxon>
        <taxon>Ranunculaceae</taxon>
        <taxon>Thalictroideae</taxon>
        <taxon>Thalictrum</taxon>
    </lineage>
</organism>
<dbReference type="PANTHER" id="PTHR31071">
    <property type="entry name" value="GB|AAF24581.1"/>
    <property type="match status" value="1"/>
</dbReference>
<dbReference type="AlphaFoldDB" id="A0A7J6VXC2"/>
<dbReference type="Proteomes" id="UP000554482">
    <property type="component" value="Unassembled WGS sequence"/>
</dbReference>
<accession>A0A7J6VXC2</accession>
<name>A0A7J6VXC2_THATH</name>
<evidence type="ECO:0000313" key="2">
    <source>
        <dbReference type="EMBL" id="KAF5188962.1"/>
    </source>
</evidence>
<evidence type="ECO:0000313" key="3">
    <source>
        <dbReference type="Proteomes" id="UP000554482"/>
    </source>
</evidence>
<comment type="caution">
    <text evidence="2">The sequence shown here is derived from an EMBL/GenBank/DDBJ whole genome shotgun (WGS) entry which is preliminary data.</text>
</comment>
<feature type="coiled-coil region" evidence="1">
    <location>
        <begin position="5"/>
        <end position="74"/>
    </location>
</feature>
<dbReference type="OrthoDB" id="777875at2759"/>
<keyword evidence="1" id="KW-0175">Coiled coil</keyword>
<proteinExistence type="predicted"/>
<gene>
    <name evidence="2" type="ORF">FRX31_021452</name>
</gene>